<keyword evidence="4" id="KW-0813">Transport</keyword>
<comment type="function">
    <text evidence="11">Required for the insertion and/or proper folding and/or complex formation of integral membrane proteins into the membrane. Involved in integration of membrane proteins that insert both dependently and independently of the Sec translocase complex, as well as at least some lipoproteins. Aids folding of multispanning membrane proteins.</text>
</comment>
<evidence type="ECO:0000256" key="17">
    <source>
        <dbReference type="SAM" id="MobiDB-lite"/>
    </source>
</evidence>
<evidence type="ECO:0000256" key="6">
    <source>
        <dbReference type="ARBA" id="ARBA00022692"/>
    </source>
</evidence>
<feature type="compositionally biased region" description="Low complexity" evidence="17">
    <location>
        <begin position="283"/>
        <end position="292"/>
    </location>
</feature>
<evidence type="ECO:0000256" key="1">
    <source>
        <dbReference type="ARBA" id="ARBA00004651"/>
    </source>
</evidence>
<keyword evidence="8 18" id="KW-1133">Transmembrane helix</keyword>
<proteinExistence type="inferred from homology"/>
<evidence type="ECO:0000256" key="10">
    <source>
        <dbReference type="ARBA" id="ARBA00023186"/>
    </source>
</evidence>
<evidence type="ECO:0000256" key="13">
    <source>
        <dbReference type="ARBA" id="ARBA00031538"/>
    </source>
</evidence>
<dbReference type="GO" id="GO:0015031">
    <property type="term" value="P:protein transport"/>
    <property type="evidence" value="ECO:0007669"/>
    <property type="project" value="UniProtKB-KW"/>
</dbReference>
<dbReference type="GO" id="GO:0032977">
    <property type="term" value="F:membrane insertase activity"/>
    <property type="evidence" value="ECO:0007669"/>
    <property type="project" value="InterPro"/>
</dbReference>
<feature type="transmembrane region" description="Helical" evidence="18">
    <location>
        <begin position="218"/>
        <end position="243"/>
    </location>
</feature>
<feature type="compositionally biased region" description="Basic residues" evidence="17">
    <location>
        <begin position="335"/>
        <end position="345"/>
    </location>
</feature>
<dbReference type="AlphaFoldDB" id="A0A285KXM1"/>
<comment type="subunit">
    <text evidence="12">Interacts with the Sec translocase complex via SecD. Specifically interacts with transmembrane segments of nascent integral membrane proteins during membrane integration.</text>
</comment>
<protein>
    <recommendedName>
        <fullName evidence="3">Membrane protein insertase YidC</fullName>
    </recommendedName>
    <alternativeName>
        <fullName evidence="15">Foldase YidC</fullName>
    </alternativeName>
    <alternativeName>
        <fullName evidence="14">Membrane integrase YidC</fullName>
    </alternativeName>
    <alternativeName>
        <fullName evidence="13">Membrane protein YidC</fullName>
    </alternativeName>
</protein>
<evidence type="ECO:0000259" key="19">
    <source>
        <dbReference type="Pfam" id="PF02096"/>
    </source>
</evidence>
<dbReference type="Pfam" id="PF02096">
    <property type="entry name" value="60KD_IMP"/>
    <property type="match status" value="1"/>
</dbReference>
<keyword evidence="9 18" id="KW-0472">Membrane</keyword>
<keyword evidence="10" id="KW-0143">Chaperone</keyword>
<dbReference type="PANTHER" id="PTHR12428:SF65">
    <property type="entry name" value="CYTOCHROME C OXIDASE ASSEMBLY PROTEIN COX18, MITOCHONDRIAL"/>
    <property type="match status" value="1"/>
</dbReference>
<evidence type="ECO:0000256" key="15">
    <source>
        <dbReference type="ARBA" id="ARBA00033342"/>
    </source>
</evidence>
<gene>
    <name evidence="20" type="ORF">SAMN05421748_1636</name>
</gene>
<evidence type="ECO:0000256" key="7">
    <source>
        <dbReference type="ARBA" id="ARBA00022927"/>
    </source>
</evidence>
<dbReference type="GO" id="GO:0005886">
    <property type="term" value="C:plasma membrane"/>
    <property type="evidence" value="ECO:0007669"/>
    <property type="project" value="UniProtKB-SubCell"/>
</dbReference>
<evidence type="ECO:0000256" key="3">
    <source>
        <dbReference type="ARBA" id="ARBA00015325"/>
    </source>
</evidence>
<dbReference type="InterPro" id="IPR028055">
    <property type="entry name" value="YidC/Oxa/ALB_C"/>
</dbReference>
<evidence type="ECO:0000256" key="16">
    <source>
        <dbReference type="RuleBase" id="RU003945"/>
    </source>
</evidence>
<dbReference type="EMBL" id="OBDY01000063">
    <property type="protein sequence ID" value="SNY76116.1"/>
    <property type="molecule type" value="Genomic_DNA"/>
</dbReference>
<evidence type="ECO:0000256" key="4">
    <source>
        <dbReference type="ARBA" id="ARBA00022448"/>
    </source>
</evidence>
<dbReference type="CDD" id="cd20070">
    <property type="entry name" value="5TM_YidC_Alb3"/>
    <property type="match status" value="1"/>
</dbReference>
<dbReference type="RefSeq" id="WP_097329388.1">
    <property type="nucleotide sequence ID" value="NZ_OBDY01000063.1"/>
</dbReference>
<feature type="transmembrane region" description="Helical" evidence="18">
    <location>
        <begin position="103"/>
        <end position="124"/>
    </location>
</feature>
<evidence type="ECO:0000313" key="20">
    <source>
        <dbReference type="EMBL" id="SNY76116.1"/>
    </source>
</evidence>
<dbReference type="GO" id="GO:0051205">
    <property type="term" value="P:protein insertion into membrane"/>
    <property type="evidence" value="ECO:0007669"/>
    <property type="project" value="TreeGrafter"/>
</dbReference>
<feature type="transmembrane region" description="Helical" evidence="18">
    <location>
        <begin position="180"/>
        <end position="197"/>
    </location>
</feature>
<evidence type="ECO:0000256" key="5">
    <source>
        <dbReference type="ARBA" id="ARBA00022475"/>
    </source>
</evidence>
<evidence type="ECO:0000313" key="21">
    <source>
        <dbReference type="Proteomes" id="UP000219612"/>
    </source>
</evidence>
<comment type="similarity">
    <text evidence="2">Belongs to the OXA1/ALB3/YidC family. Type 1 subfamily.</text>
</comment>
<evidence type="ECO:0000256" key="11">
    <source>
        <dbReference type="ARBA" id="ARBA00025034"/>
    </source>
</evidence>
<accession>A0A285KXM1</accession>
<evidence type="ECO:0000256" key="14">
    <source>
        <dbReference type="ARBA" id="ARBA00033245"/>
    </source>
</evidence>
<dbReference type="OrthoDB" id="9780552at2"/>
<dbReference type="PANTHER" id="PTHR12428">
    <property type="entry name" value="OXA1"/>
    <property type="match status" value="1"/>
</dbReference>
<feature type="transmembrane region" description="Helical" evidence="18">
    <location>
        <begin position="36"/>
        <end position="58"/>
    </location>
</feature>
<feature type="domain" description="Membrane insertase YidC/Oxa/ALB C-terminal" evidence="19">
    <location>
        <begin position="38"/>
        <end position="256"/>
    </location>
</feature>
<organism evidence="20 21">
    <name type="scientific">Paractinoplanes atraurantiacus</name>
    <dbReference type="NCBI Taxonomy" id="1036182"/>
    <lineage>
        <taxon>Bacteria</taxon>
        <taxon>Bacillati</taxon>
        <taxon>Actinomycetota</taxon>
        <taxon>Actinomycetes</taxon>
        <taxon>Micromonosporales</taxon>
        <taxon>Micromonosporaceae</taxon>
        <taxon>Paractinoplanes</taxon>
    </lineage>
</organism>
<feature type="transmembrane region" description="Helical" evidence="18">
    <location>
        <begin position="5"/>
        <end position="24"/>
    </location>
</feature>
<sequence>MSLDWIYYAISWILLRWHALWDFIGIPDTKVLGTNWSWVLAIVFLVVTVRVILFPVFVKQIKSQRAMQALQPKVKELQEKHKGDRETLQKEMMELYKTEKANPLMGCLPMFLQIPVFLGLFHVLRRLNPDNQGKTLYGWTVEQFESATHASLFTAPLPAKFGSSASELAALDANGTTVKIIAGILVLIMMSTTYLTSRQMILKTGWAEDPQQKMIQRLMLYGIPLSLLVSGSLFPIGVIIYWVTNNLFTLAQQQWVLRKFPPPQMAKKNASAPSRPSGPPAKKPAGGATTPKSPVQTGRSGGLFGKKNQPEPQPPVVDTKALAPKPGAKPVNPKKGARPASKPKG</sequence>
<reference evidence="20 21" key="1">
    <citation type="submission" date="2017-09" db="EMBL/GenBank/DDBJ databases">
        <authorList>
            <person name="Ehlers B."/>
            <person name="Leendertz F.H."/>
        </authorList>
    </citation>
    <scope>NUCLEOTIDE SEQUENCE [LARGE SCALE GENOMIC DNA]</scope>
    <source>
        <strain evidence="20 21">CGMCC 4.6857</strain>
    </source>
</reference>
<keyword evidence="5" id="KW-1003">Cell membrane</keyword>
<dbReference type="InterPro" id="IPR047196">
    <property type="entry name" value="YidC_ALB_C"/>
</dbReference>
<evidence type="ECO:0000256" key="18">
    <source>
        <dbReference type="SAM" id="Phobius"/>
    </source>
</evidence>
<keyword evidence="21" id="KW-1185">Reference proteome</keyword>
<dbReference type="Proteomes" id="UP000219612">
    <property type="component" value="Unassembled WGS sequence"/>
</dbReference>
<name>A0A285KXM1_9ACTN</name>
<evidence type="ECO:0000256" key="12">
    <source>
        <dbReference type="ARBA" id="ARBA00026028"/>
    </source>
</evidence>
<keyword evidence="7" id="KW-0653">Protein transport</keyword>
<dbReference type="NCBIfam" id="TIGR03592">
    <property type="entry name" value="yidC_oxa1_cterm"/>
    <property type="match status" value="1"/>
</dbReference>
<keyword evidence="6 16" id="KW-0812">Transmembrane</keyword>
<dbReference type="InterPro" id="IPR001708">
    <property type="entry name" value="YidC/ALB3/OXA1/COX18"/>
</dbReference>
<evidence type="ECO:0000256" key="2">
    <source>
        <dbReference type="ARBA" id="ARBA00010527"/>
    </source>
</evidence>
<evidence type="ECO:0000256" key="8">
    <source>
        <dbReference type="ARBA" id="ARBA00022989"/>
    </source>
</evidence>
<evidence type="ECO:0000256" key="9">
    <source>
        <dbReference type="ARBA" id="ARBA00023136"/>
    </source>
</evidence>
<comment type="subcellular location">
    <subcellularLocation>
        <location evidence="1">Cell membrane</location>
        <topology evidence="1">Multi-pass membrane protein</topology>
    </subcellularLocation>
    <subcellularLocation>
        <location evidence="16">Membrane</location>
        <topology evidence="16">Multi-pass membrane protein</topology>
    </subcellularLocation>
</comment>
<feature type="region of interest" description="Disordered" evidence="17">
    <location>
        <begin position="264"/>
        <end position="345"/>
    </location>
</feature>